<reference evidence="2" key="1">
    <citation type="submission" date="2016-10" db="EMBL/GenBank/DDBJ databases">
        <title>Comparative genomics uncovers the prolific and rare metabolic potential of the cyanobacterial genus Moorea.</title>
        <authorList>
            <person name="Leao T."/>
            <person name="Castelao G."/>
            <person name="Korobeynikov A."/>
            <person name="Monroe E.A."/>
            <person name="Podell S."/>
            <person name="Glukhov E."/>
            <person name="Allen E."/>
            <person name="Gerwick W.H."/>
            <person name="Gerwick L."/>
        </authorList>
    </citation>
    <scope>NUCLEOTIDE SEQUENCE [LARGE SCALE GENOMIC DNA]</scope>
    <source>
        <strain evidence="2">JHB</strain>
    </source>
</reference>
<protein>
    <submittedName>
        <fullName evidence="1">Uncharacterized protein</fullName>
    </submittedName>
</protein>
<evidence type="ECO:0000313" key="2">
    <source>
        <dbReference type="Proteomes" id="UP000176944"/>
    </source>
</evidence>
<gene>
    <name evidence="1" type="ORF">BJP36_20010</name>
</gene>
<organism evidence="1 2">
    <name type="scientific">Moorena producens (strain JHB)</name>
    <dbReference type="NCBI Taxonomy" id="1454205"/>
    <lineage>
        <taxon>Bacteria</taxon>
        <taxon>Bacillati</taxon>
        <taxon>Cyanobacteriota</taxon>
        <taxon>Cyanophyceae</taxon>
        <taxon>Coleofasciculales</taxon>
        <taxon>Coleofasciculaceae</taxon>
        <taxon>Moorena</taxon>
    </lineage>
</organism>
<sequence>MLDTSNKTNCVREAWPKANRPLVAEQLTQQLIRGVMTIIPVSLDKITILVSNGKMALLNGDRTIAELRMNSFVGFTWEPKQQQKKAMLMCA</sequence>
<dbReference type="Proteomes" id="UP000176944">
    <property type="component" value="Chromosome"/>
</dbReference>
<name>A0A1D9G2R8_MOOP1</name>
<accession>A0A1D9G2R8</accession>
<proteinExistence type="predicted"/>
<evidence type="ECO:0000313" key="1">
    <source>
        <dbReference type="EMBL" id="AOY81851.1"/>
    </source>
</evidence>
<dbReference type="AlphaFoldDB" id="A0A1D9G2R8"/>
<dbReference type="EMBL" id="CP017708">
    <property type="protein sequence ID" value="AOY81851.1"/>
    <property type="molecule type" value="Genomic_DNA"/>
</dbReference>